<gene>
    <name evidence="1" type="ORF">ACFFHW_03010</name>
</gene>
<organism evidence="1 2">
    <name type="scientific">Kushneria aurantia</name>
    <dbReference type="NCBI Taxonomy" id="504092"/>
    <lineage>
        <taxon>Bacteria</taxon>
        <taxon>Pseudomonadati</taxon>
        <taxon>Pseudomonadota</taxon>
        <taxon>Gammaproteobacteria</taxon>
        <taxon>Oceanospirillales</taxon>
        <taxon>Halomonadaceae</taxon>
        <taxon>Kushneria</taxon>
    </lineage>
</organism>
<sequence>MCGNAYDPSVYAYWEGPRAAGFINMVTGVELVGDKAIAAAGEWQQVMESQRGSDYVIDLGFACEYTFDEAAARLFRDVRISRVIIGGGVEGPQCG</sequence>
<proteinExistence type="predicted"/>
<accession>A0ABV6G015</accession>
<keyword evidence="2" id="KW-1185">Reference proteome</keyword>
<name>A0ABV6G015_9GAMM</name>
<evidence type="ECO:0000313" key="2">
    <source>
        <dbReference type="Proteomes" id="UP001589814"/>
    </source>
</evidence>
<dbReference type="EMBL" id="JBHLVX010000011">
    <property type="protein sequence ID" value="MFC0266977.1"/>
    <property type="molecule type" value="Genomic_DNA"/>
</dbReference>
<dbReference type="RefSeq" id="WP_019952233.1">
    <property type="nucleotide sequence ID" value="NZ_JBHLVX010000011.1"/>
</dbReference>
<comment type="caution">
    <text evidence="1">The sequence shown here is derived from an EMBL/GenBank/DDBJ whole genome shotgun (WGS) entry which is preliminary data.</text>
</comment>
<dbReference type="Proteomes" id="UP001589814">
    <property type="component" value="Unassembled WGS sequence"/>
</dbReference>
<protein>
    <submittedName>
        <fullName evidence="1">Uncharacterized protein</fullName>
    </submittedName>
</protein>
<reference evidence="1 2" key="1">
    <citation type="submission" date="2024-09" db="EMBL/GenBank/DDBJ databases">
        <authorList>
            <person name="Sun Q."/>
            <person name="Mori K."/>
        </authorList>
    </citation>
    <scope>NUCLEOTIDE SEQUENCE [LARGE SCALE GENOMIC DNA]</scope>
    <source>
        <strain evidence="1 2">CCM 7415</strain>
    </source>
</reference>
<evidence type="ECO:0000313" key="1">
    <source>
        <dbReference type="EMBL" id="MFC0266977.1"/>
    </source>
</evidence>